<proteinExistence type="predicted"/>
<keyword evidence="4" id="KW-1185">Reference proteome</keyword>
<comment type="caution">
    <text evidence="3">The sequence shown here is derived from an EMBL/GenBank/DDBJ whole genome shotgun (WGS) entry which is preliminary data.</text>
</comment>
<dbReference type="SUPFAM" id="SSF54236">
    <property type="entry name" value="Ubiquitin-like"/>
    <property type="match status" value="1"/>
</dbReference>
<protein>
    <recommendedName>
        <fullName evidence="2">Ubiquitin-like domain-containing protein</fullName>
    </recommendedName>
</protein>
<feature type="domain" description="Ubiquitin-like" evidence="2">
    <location>
        <begin position="340"/>
        <end position="412"/>
    </location>
</feature>
<dbReference type="PROSITE" id="PS50053">
    <property type="entry name" value="UBIQUITIN_2"/>
    <property type="match status" value="1"/>
</dbReference>
<evidence type="ECO:0000313" key="3">
    <source>
        <dbReference type="EMBL" id="KAJ5443856.1"/>
    </source>
</evidence>
<reference evidence="3" key="2">
    <citation type="journal article" date="2023" name="IMA Fungus">
        <title>Comparative genomic study of the Penicillium genus elucidates a diverse pangenome and 15 lateral gene transfer events.</title>
        <authorList>
            <person name="Petersen C."/>
            <person name="Sorensen T."/>
            <person name="Nielsen M.R."/>
            <person name="Sondergaard T.E."/>
            <person name="Sorensen J.L."/>
            <person name="Fitzpatrick D.A."/>
            <person name="Frisvad J.C."/>
            <person name="Nielsen K.L."/>
        </authorList>
    </citation>
    <scope>NUCLEOTIDE SEQUENCE</scope>
    <source>
        <strain evidence="3">IBT 16125</strain>
    </source>
</reference>
<feature type="region of interest" description="Disordered" evidence="1">
    <location>
        <begin position="304"/>
        <end position="338"/>
    </location>
</feature>
<organism evidence="3 4">
    <name type="scientific">Penicillium daleae</name>
    <dbReference type="NCBI Taxonomy" id="63821"/>
    <lineage>
        <taxon>Eukaryota</taxon>
        <taxon>Fungi</taxon>
        <taxon>Dikarya</taxon>
        <taxon>Ascomycota</taxon>
        <taxon>Pezizomycotina</taxon>
        <taxon>Eurotiomycetes</taxon>
        <taxon>Eurotiomycetidae</taxon>
        <taxon>Eurotiales</taxon>
        <taxon>Aspergillaceae</taxon>
        <taxon>Penicillium</taxon>
    </lineage>
</organism>
<feature type="compositionally biased region" description="Low complexity" evidence="1">
    <location>
        <begin position="46"/>
        <end position="58"/>
    </location>
</feature>
<feature type="compositionally biased region" description="Low complexity" evidence="1">
    <location>
        <begin position="314"/>
        <end position="324"/>
    </location>
</feature>
<reference evidence="3" key="1">
    <citation type="submission" date="2022-12" db="EMBL/GenBank/DDBJ databases">
        <authorList>
            <person name="Petersen C."/>
        </authorList>
    </citation>
    <scope>NUCLEOTIDE SEQUENCE</scope>
    <source>
        <strain evidence="3">IBT 16125</strain>
    </source>
</reference>
<dbReference type="Pfam" id="PF11976">
    <property type="entry name" value="Rad60-SLD"/>
    <property type="match status" value="1"/>
</dbReference>
<dbReference type="AlphaFoldDB" id="A0AAD6C2V8"/>
<sequence length="412" mass="46085">MRSFFNKPAWATKTDDSGTEFYRRSGQTYSDIVAANREAHRKQKLAAEFAESTSSTTAEESRKSKRPRKSDEHEEKSETEDEKSEATSSPKSDNESEAEEQCRRATSSPSDERSQAENPDINDDEPNPTIVPSSTHVDSTESQYTDRSNISSSHHVPDVSVQRTEIIIDSDSGETSGDTPSRYLAAGTKYHPAKPSPTPPPPADDKRVHILITSEIPNTKPLIVQRMMTQSLKDARLAWCERQGFTESETASIELYWNGVRVFDVTTCRRFDMKKQKEKRSFLDLDDEPEAEKAELKIHLEAISKDPELMNRRGPSPDVSGPGASPAPPSPKEDPENEQMKLLLKSPGLNDFKIKARPKTLVSKVIAAFREKQNIPADKTVHLVFDGDRLEPDTCLGDNDIADLDMLEVLIK</sequence>
<dbReference type="Proteomes" id="UP001213681">
    <property type="component" value="Unassembled WGS sequence"/>
</dbReference>
<dbReference type="InterPro" id="IPR022617">
    <property type="entry name" value="Rad60/SUMO-like_dom"/>
</dbReference>
<dbReference type="Gene3D" id="3.10.20.90">
    <property type="entry name" value="Phosphatidylinositol 3-kinase Catalytic Subunit, Chain A, domain 1"/>
    <property type="match status" value="1"/>
</dbReference>
<evidence type="ECO:0000259" key="2">
    <source>
        <dbReference type="PROSITE" id="PS50053"/>
    </source>
</evidence>
<dbReference type="GeneID" id="81601353"/>
<accession>A0AAD6C2V8</accession>
<evidence type="ECO:0000313" key="4">
    <source>
        <dbReference type="Proteomes" id="UP001213681"/>
    </source>
</evidence>
<dbReference type="EMBL" id="JAPVEA010000007">
    <property type="protein sequence ID" value="KAJ5443856.1"/>
    <property type="molecule type" value="Genomic_DNA"/>
</dbReference>
<dbReference type="SMART" id="SM00213">
    <property type="entry name" value="UBQ"/>
    <property type="match status" value="1"/>
</dbReference>
<feature type="region of interest" description="Disordered" evidence="1">
    <location>
        <begin position="1"/>
        <end position="21"/>
    </location>
</feature>
<dbReference type="InterPro" id="IPR000626">
    <property type="entry name" value="Ubiquitin-like_dom"/>
</dbReference>
<dbReference type="InterPro" id="IPR029071">
    <property type="entry name" value="Ubiquitin-like_domsf"/>
</dbReference>
<name>A0AAD6C2V8_9EURO</name>
<gene>
    <name evidence="3" type="ORF">N7458_007728</name>
</gene>
<feature type="region of interest" description="Disordered" evidence="1">
    <location>
        <begin position="39"/>
        <end position="204"/>
    </location>
</feature>
<evidence type="ECO:0000256" key="1">
    <source>
        <dbReference type="SAM" id="MobiDB-lite"/>
    </source>
</evidence>
<dbReference type="RefSeq" id="XP_056763936.1">
    <property type="nucleotide sequence ID" value="XM_056911110.1"/>
</dbReference>
<feature type="compositionally biased region" description="Polar residues" evidence="1">
    <location>
        <begin position="130"/>
        <end position="154"/>
    </location>
</feature>